<feature type="domain" description="GGDEF" evidence="4">
    <location>
        <begin position="318"/>
        <end position="452"/>
    </location>
</feature>
<dbReference type="Pfam" id="PF00990">
    <property type="entry name" value="GGDEF"/>
    <property type="match status" value="1"/>
</dbReference>
<keyword evidence="6" id="KW-1185">Reference proteome</keyword>
<dbReference type="EMBL" id="AP024355">
    <property type="protein sequence ID" value="BCR05250.1"/>
    <property type="molecule type" value="Genomic_DNA"/>
</dbReference>
<protein>
    <recommendedName>
        <fullName evidence="7">Response regulator receiver modulated diguanylate cyclase</fullName>
    </recommendedName>
</protein>
<evidence type="ECO:0008006" key="7">
    <source>
        <dbReference type="Google" id="ProtNLM"/>
    </source>
</evidence>
<dbReference type="InterPro" id="IPR011006">
    <property type="entry name" value="CheY-like_superfamily"/>
</dbReference>
<proteinExistence type="predicted"/>
<organism evidence="5 6">
    <name type="scientific">Desulfuromonas versatilis</name>
    <dbReference type="NCBI Taxonomy" id="2802975"/>
    <lineage>
        <taxon>Bacteria</taxon>
        <taxon>Pseudomonadati</taxon>
        <taxon>Thermodesulfobacteriota</taxon>
        <taxon>Desulfuromonadia</taxon>
        <taxon>Desulfuromonadales</taxon>
        <taxon>Desulfuromonadaceae</taxon>
        <taxon>Desulfuromonas</taxon>
    </lineage>
</organism>
<dbReference type="InterPro" id="IPR043128">
    <property type="entry name" value="Rev_trsase/Diguanyl_cyclase"/>
</dbReference>
<dbReference type="InterPro" id="IPR029016">
    <property type="entry name" value="GAF-like_dom_sf"/>
</dbReference>
<dbReference type="SMART" id="SM00267">
    <property type="entry name" value="GGDEF"/>
    <property type="match status" value="1"/>
</dbReference>
<reference evidence="5 6" key="1">
    <citation type="journal article" date="2016" name="C (Basel)">
        <title>Selective Growth of and Electricity Production by Marine Exoelectrogenic Bacteria in Self-Aggregated Hydrogel of Microbially Reduced Graphene Oxide.</title>
        <authorList>
            <person name="Yoshida N."/>
            <person name="Goto Y."/>
            <person name="Miyata Y."/>
        </authorList>
    </citation>
    <scope>NUCLEOTIDE SEQUENCE [LARGE SCALE GENOMIC DNA]</scope>
    <source>
        <strain evidence="5 6">NIT-T3</strain>
    </source>
</reference>
<dbReference type="PROSITE" id="PS50110">
    <property type="entry name" value="RESPONSE_REGULATORY"/>
    <property type="match status" value="1"/>
</dbReference>
<dbReference type="Pfam" id="PF00072">
    <property type="entry name" value="Response_reg"/>
    <property type="match status" value="1"/>
</dbReference>
<dbReference type="Gene3D" id="3.40.50.2300">
    <property type="match status" value="1"/>
</dbReference>
<accession>A0ABN6DYV7</accession>
<dbReference type="Gene3D" id="3.30.70.270">
    <property type="match status" value="1"/>
</dbReference>
<dbReference type="SUPFAM" id="SSF55781">
    <property type="entry name" value="GAF domain-like"/>
    <property type="match status" value="1"/>
</dbReference>
<dbReference type="InterPro" id="IPR050595">
    <property type="entry name" value="Bact_response_regulator"/>
</dbReference>
<dbReference type="InterPro" id="IPR029787">
    <property type="entry name" value="Nucleotide_cyclase"/>
</dbReference>
<feature type="modified residue" description="4-aspartylphosphate" evidence="2">
    <location>
        <position position="54"/>
    </location>
</feature>
<dbReference type="NCBIfam" id="TIGR00254">
    <property type="entry name" value="GGDEF"/>
    <property type="match status" value="1"/>
</dbReference>
<evidence type="ECO:0000313" key="6">
    <source>
        <dbReference type="Proteomes" id="UP001319827"/>
    </source>
</evidence>
<evidence type="ECO:0000259" key="4">
    <source>
        <dbReference type="PROSITE" id="PS50887"/>
    </source>
</evidence>
<dbReference type="SUPFAM" id="SSF52172">
    <property type="entry name" value="CheY-like"/>
    <property type="match status" value="1"/>
</dbReference>
<sequence length="628" mass="72043">MAKGRILVIDSDPFFRKLYQDTLEPEGYYLRAAARGAEAMECLRAEDFDLVITDPEVEAVNGVEITEAVKRFNPDQELLVVTGRQEVGKAVEAMKRGVSEYLLKPINPEEFLLVVNKALFRQSLRVEHKKLVDENIEYLSILSYYQKCLAFLKVHDIDRLGDLILDTLMDLLRAEGGVLWLPGYGGQQYRVRCRRGLVKLAAGEEAFNPTGAERKVMLSGQATLIGQGAAMWVPLLSGLEPVALVRIEAPAGREAFNRRDLKVAGMVAEFAASTLHNVLLYRNLEQSSLRVPRGEAYKMAFFRDHVEKELHKARRYGRNLSFVKLVVENYAELNSHFLDRELEAAMGRLIETVNTALRDADIMAQASPNEFYILLPETDYWGSLVTQKRIRKALRGKLTLCDLKRSYPIRVYLRAGSVPGDGSTFEDLGRAAERRLERLKESLFHRENMEDAPFWPVVARLLGAPADYSFDGEKLQVSSRLAAYEDPQRGRFFRMPAKRLEEIMRSFCRELVESHRVRGIIYRGCDDFERVKQSLRFTEALEKSATSLFLLGGKRRVTWDYQRIVPIFIPDEYFGKISFVLYLNEDYAYALFARRRGDELVGFHTSDFYFVENMITKLQEQYQLQAQI</sequence>
<gene>
    <name evidence="5" type="ORF">DESUT3_23190</name>
</gene>
<keyword evidence="1 2" id="KW-0597">Phosphoprotein</keyword>
<dbReference type="Proteomes" id="UP001319827">
    <property type="component" value="Chromosome"/>
</dbReference>
<evidence type="ECO:0000256" key="2">
    <source>
        <dbReference type="PROSITE-ProRule" id="PRU00169"/>
    </source>
</evidence>
<evidence type="ECO:0000256" key="1">
    <source>
        <dbReference type="ARBA" id="ARBA00022553"/>
    </source>
</evidence>
<dbReference type="SMART" id="SM00448">
    <property type="entry name" value="REC"/>
    <property type="match status" value="1"/>
</dbReference>
<dbReference type="Gene3D" id="3.30.450.40">
    <property type="match status" value="1"/>
</dbReference>
<evidence type="ECO:0000313" key="5">
    <source>
        <dbReference type="EMBL" id="BCR05250.1"/>
    </source>
</evidence>
<evidence type="ECO:0000259" key="3">
    <source>
        <dbReference type="PROSITE" id="PS50110"/>
    </source>
</evidence>
<dbReference type="InterPro" id="IPR001789">
    <property type="entry name" value="Sig_transdc_resp-reg_receiver"/>
</dbReference>
<dbReference type="InterPro" id="IPR000160">
    <property type="entry name" value="GGDEF_dom"/>
</dbReference>
<dbReference type="PANTHER" id="PTHR44591:SF3">
    <property type="entry name" value="RESPONSE REGULATORY DOMAIN-CONTAINING PROTEIN"/>
    <property type="match status" value="1"/>
</dbReference>
<dbReference type="SUPFAM" id="SSF55073">
    <property type="entry name" value="Nucleotide cyclase"/>
    <property type="match status" value="1"/>
</dbReference>
<dbReference type="PANTHER" id="PTHR44591">
    <property type="entry name" value="STRESS RESPONSE REGULATOR PROTEIN 1"/>
    <property type="match status" value="1"/>
</dbReference>
<feature type="domain" description="Response regulatory" evidence="3">
    <location>
        <begin position="5"/>
        <end position="119"/>
    </location>
</feature>
<reference evidence="5 6" key="2">
    <citation type="journal article" date="2021" name="Int. J. Syst. Evol. Microbiol.">
        <title>Isolation and Polyphasic Characterization of Desulfuromonas versatilis sp. Nov., an Electrogenic Bacteria Capable of Versatile Metabolism Isolated from a Graphene Oxide-Reducing Enrichment Culture.</title>
        <authorList>
            <person name="Xie L."/>
            <person name="Yoshida N."/>
            <person name="Ishii S."/>
            <person name="Meng L."/>
        </authorList>
    </citation>
    <scope>NUCLEOTIDE SEQUENCE [LARGE SCALE GENOMIC DNA]</scope>
    <source>
        <strain evidence="5 6">NIT-T3</strain>
    </source>
</reference>
<dbReference type="PROSITE" id="PS50887">
    <property type="entry name" value="GGDEF"/>
    <property type="match status" value="1"/>
</dbReference>
<dbReference type="RefSeq" id="WP_221248673.1">
    <property type="nucleotide sequence ID" value="NZ_AP024355.1"/>
</dbReference>
<name>A0ABN6DYV7_9BACT</name>